<evidence type="ECO:0000256" key="5">
    <source>
        <dbReference type="ARBA" id="ARBA00022741"/>
    </source>
</evidence>
<dbReference type="InterPro" id="IPR016194">
    <property type="entry name" value="SPOC-like_C_dom_sf"/>
</dbReference>
<dbReference type="AlphaFoldDB" id="A0A1X0S1P1"/>
<dbReference type="GO" id="GO:0016787">
    <property type="term" value="F:hydrolase activity"/>
    <property type="evidence" value="ECO:0007669"/>
    <property type="project" value="UniProtKB-KW"/>
</dbReference>
<evidence type="ECO:0000256" key="7">
    <source>
        <dbReference type="ARBA" id="ARBA00022801"/>
    </source>
</evidence>
<dbReference type="GO" id="GO:0005524">
    <property type="term" value="F:ATP binding"/>
    <property type="evidence" value="ECO:0007669"/>
    <property type="project" value="UniProtKB-KW"/>
</dbReference>
<dbReference type="GO" id="GO:0003690">
    <property type="term" value="F:double-stranded DNA binding"/>
    <property type="evidence" value="ECO:0007669"/>
    <property type="project" value="TreeGrafter"/>
</dbReference>
<dbReference type="GO" id="GO:0000723">
    <property type="term" value="P:telomere maintenance"/>
    <property type="evidence" value="ECO:0007669"/>
    <property type="project" value="InterPro"/>
</dbReference>
<dbReference type="GO" id="GO:0004386">
    <property type="term" value="F:helicase activity"/>
    <property type="evidence" value="ECO:0007669"/>
    <property type="project" value="UniProtKB-KW"/>
</dbReference>
<evidence type="ECO:0000256" key="15">
    <source>
        <dbReference type="ARBA" id="ARBA00031847"/>
    </source>
</evidence>
<reference evidence="17 18" key="1">
    <citation type="journal article" date="2016" name="Proc. Natl. Acad. Sci. U.S.A.">
        <title>Lipid metabolic changes in an early divergent fungus govern the establishment of a mutualistic symbiosis with endobacteria.</title>
        <authorList>
            <person name="Lastovetsky O.A."/>
            <person name="Gaspar M.L."/>
            <person name="Mondo S.J."/>
            <person name="LaButti K.M."/>
            <person name="Sandor L."/>
            <person name="Grigoriev I.V."/>
            <person name="Henry S.A."/>
            <person name="Pawlowska T.E."/>
        </authorList>
    </citation>
    <scope>NUCLEOTIDE SEQUENCE [LARGE SCALE GENOMIC DNA]</scope>
    <source>
        <strain evidence="17 18">ATCC 11559</strain>
    </source>
</reference>
<evidence type="ECO:0000259" key="16">
    <source>
        <dbReference type="SMART" id="SM00559"/>
    </source>
</evidence>
<dbReference type="InterPro" id="IPR036494">
    <property type="entry name" value="Ku_C_sf"/>
</dbReference>
<keyword evidence="12" id="KW-0233">DNA recombination</keyword>
<gene>
    <name evidence="17" type="ORF">BCV71DRAFT_255630</name>
</gene>
<dbReference type="GO" id="GO:0006310">
    <property type="term" value="P:DNA recombination"/>
    <property type="evidence" value="ECO:0007669"/>
    <property type="project" value="UniProtKB-KW"/>
</dbReference>
<dbReference type="SMART" id="SM00559">
    <property type="entry name" value="Ku78"/>
    <property type="match status" value="1"/>
</dbReference>
<evidence type="ECO:0000256" key="11">
    <source>
        <dbReference type="ARBA" id="ARBA00023125"/>
    </source>
</evidence>
<dbReference type="OMA" id="WAMQYVW"/>
<evidence type="ECO:0000256" key="3">
    <source>
        <dbReference type="ARBA" id="ARBA00007726"/>
    </source>
</evidence>
<dbReference type="SUPFAM" id="SSF53300">
    <property type="entry name" value="vWA-like"/>
    <property type="match status" value="1"/>
</dbReference>
<dbReference type="Gene3D" id="2.40.290.10">
    <property type="match status" value="1"/>
</dbReference>
<accession>A0A1X0S1P1</accession>
<evidence type="ECO:0000313" key="18">
    <source>
        <dbReference type="Proteomes" id="UP000242381"/>
    </source>
</evidence>
<keyword evidence="10" id="KW-0779">Telomere</keyword>
<keyword evidence="11" id="KW-0238">DNA-binding</keyword>
<comment type="similarity">
    <text evidence="3">Belongs to the ku80 family.</text>
</comment>
<keyword evidence="5" id="KW-0547">Nucleotide-binding</keyword>
<dbReference type="GO" id="GO:0006303">
    <property type="term" value="P:double-strand break repair via nonhomologous end joining"/>
    <property type="evidence" value="ECO:0007669"/>
    <property type="project" value="InterPro"/>
</dbReference>
<dbReference type="Pfam" id="PF02735">
    <property type="entry name" value="Ku"/>
    <property type="match status" value="1"/>
</dbReference>
<dbReference type="Gene3D" id="1.25.40.240">
    <property type="entry name" value="Ku, C-terminal domain"/>
    <property type="match status" value="1"/>
</dbReference>
<dbReference type="Gene3D" id="3.40.50.410">
    <property type="entry name" value="von Willebrand factor, type A domain"/>
    <property type="match status" value="1"/>
</dbReference>
<dbReference type="VEuPathDB" id="FungiDB:BCV72DRAFT_46565"/>
<dbReference type="Gene3D" id="1.10.1600.10">
    <property type="match status" value="1"/>
</dbReference>
<evidence type="ECO:0000256" key="8">
    <source>
        <dbReference type="ARBA" id="ARBA00022806"/>
    </source>
</evidence>
<dbReference type="GO" id="GO:0043564">
    <property type="term" value="C:Ku70:Ku80 complex"/>
    <property type="evidence" value="ECO:0007669"/>
    <property type="project" value="InterPro"/>
</dbReference>
<keyword evidence="8" id="KW-0347">Helicase</keyword>
<evidence type="ECO:0000256" key="2">
    <source>
        <dbReference type="ARBA" id="ARBA00004574"/>
    </source>
</evidence>
<dbReference type="GO" id="GO:0003684">
    <property type="term" value="F:damaged DNA binding"/>
    <property type="evidence" value="ECO:0007669"/>
    <property type="project" value="InterPro"/>
</dbReference>
<dbReference type="InterPro" id="IPR014893">
    <property type="entry name" value="Ku_PK_bind"/>
</dbReference>
<dbReference type="InterPro" id="IPR006164">
    <property type="entry name" value="DNA_bd_Ku70/Ku80"/>
</dbReference>
<dbReference type="PANTHER" id="PTHR12604:SF4">
    <property type="entry name" value="X-RAY REPAIR CROSS-COMPLEMENTING PROTEIN 5"/>
    <property type="match status" value="1"/>
</dbReference>
<dbReference type="GO" id="GO:0000781">
    <property type="term" value="C:chromosome, telomeric region"/>
    <property type="evidence" value="ECO:0007669"/>
    <property type="project" value="UniProtKB-SubCell"/>
</dbReference>
<dbReference type="PANTHER" id="PTHR12604">
    <property type="entry name" value="KU AUTOANTIGEN DNA HELICASE"/>
    <property type="match status" value="1"/>
</dbReference>
<dbReference type="InterPro" id="IPR036465">
    <property type="entry name" value="vWFA_dom_sf"/>
</dbReference>
<sequence>MAQKRATVYILNVTESMSHYPENAFQKALDCITASLEDKILSGRKTDFTSILLAGTPNTDNVCADQLDTPDQYQNISTLYPLQQTTLNILRQLIKIRPVSDSSIKVDVLDAVIVAIQMILAHCKKLKYEKCIAVFSNAKDPIDWRDYHDIAAVLRDNNIVMLFNGVDYHEYKDPMCTKEIEMNYDFWIKLASQTPDGRVCHINETYEEINQIQVKEVRPTPSYRGYLYLGSPSKNHFLAISVFMYLRVKEVKMPSSKKYSSLSQGPTHDVVPEKIYTVSNTGESKTDGIDTTEEEDYITVSKDELEKAYRFGKQVVKVSPEEEEYGKLKTKKELSILEFVPASTFRRYYLKGHPYIVSAGSYCSEESAIAISALAHALHETDTLALVRYVYKDDGAPKLGVLFPLFEKDISLLHYVELPFSEDVHPYTFPSPPKDISDDTKGSQLIDELIDTMDLNKLTDIHGNKYLDPNDTFNPILWRVNKAIKARALDPNAAIPKLGKEFQIQYNTPDAFKESLMFTAAKLRDHFQIKKGMVYQSVLIIEEKEKKRKYEQANEEASFKLTPIDELVQKNKQTKIQHPNGDVQNITINTPIDDFKAMVSNKEMDLVTKAVEQLSKIVIELVTHSFGSQNYQKAIECLQVMRNTAAEEEEAKTFNATLNQLKGWCELSNKTSPRRQFWEMLKGNKLTLITQEESKDADVQHLTKNDALKFFDEEASSMEPMMLSTQEDAEDMFDVDDLKAKYLVAH</sequence>
<keyword evidence="6" id="KW-0227">DNA damage</keyword>
<protein>
    <recommendedName>
        <fullName evidence="4">ATP-dependent DNA helicase II subunit 2</fullName>
    </recommendedName>
    <alternativeName>
        <fullName evidence="15">ATP-dependent DNA helicase II subunit Ku80</fullName>
    </alternativeName>
</protein>
<evidence type="ECO:0000256" key="6">
    <source>
        <dbReference type="ARBA" id="ARBA00022763"/>
    </source>
</evidence>
<evidence type="ECO:0000256" key="10">
    <source>
        <dbReference type="ARBA" id="ARBA00022895"/>
    </source>
</evidence>
<evidence type="ECO:0000256" key="13">
    <source>
        <dbReference type="ARBA" id="ARBA00023204"/>
    </source>
</evidence>
<comment type="subcellular location">
    <subcellularLocation>
        <location evidence="2">Chromosome</location>
        <location evidence="2">Telomere</location>
    </subcellularLocation>
    <subcellularLocation>
        <location evidence="1">Nucleus</location>
    </subcellularLocation>
</comment>
<dbReference type="GO" id="GO:0042162">
    <property type="term" value="F:telomeric DNA binding"/>
    <property type="evidence" value="ECO:0007669"/>
    <property type="project" value="InterPro"/>
</dbReference>
<dbReference type="Proteomes" id="UP000242381">
    <property type="component" value="Unassembled WGS sequence"/>
</dbReference>
<organism evidence="17 18">
    <name type="scientific">Rhizopus microsporus</name>
    <dbReference type="NCBI Taxonomy" id="58291"/>
    <lineage>
        <taxon>Eukaryota</taxon>
        <taxon>Fungi</taxon>
        <taxon>Fungi incertae sedis</taxon>
        <taxon>Mucoromycota</taxon>
        <taxon>Mucoromycotina</taxon>
        <taxon>Mucoromycetes</taxon>
        <taxon>Mucorales</taxon>
        <taxon>Mucorineae</taxon>
        <taxon>Rhizopodaceae</taxon>
        <taxon>Rhizopus</taxon>
    </lineage>
</organism>
<name>A0A1X0S1P1_RHIZD</name>
<evidence type="ECO:0000256" key="4">
    <source>
        <dbReference type="ARBA" id="ARBA00021792"/>
    </source>
</evidence>
<keyword evidence="9" id="KW-0067">ATP-binding</keyword>
<keyword evidence="14" id="KW-0539">Nucleus</keyword>
<evidence type="ECO:0000256" key="9">
    <source>
        <dbReference type="ARBA" id="ARBA00022840"/>
    </source>
</evidence>
<keyword evidence="13" id="KW-0234">DNA repair</keyword>
<keyword evidence="7" id="KW-0378">Hydrolase</keyword>
<dbReference type="Pfam" id="PF08785">
    <property type="entry name" value="Ku_PK_bind"/>
    <property type="match status" value="1"/>
</dbReference>
<feature type="domain" description="Ku" evidence="16">
    <location>
        <begin position="297"/>
        <end position="435"/>
    </location>
</feature>
<dbReference type="SUPFAM" id="SSF100939">
    <property type="entry name" value="SPOC domain-like"/>
    <property type="match status" value="1"/>
</dbReference>
<evidence type="ECO:0000313" key="17">
    <source>
        <dbReference type="EMBL" id="ORE18186.1"/>
    </source>
</evidence>
<keyword evidence="10" id="KW-0158">Chromosome</keyword>
<evidence type="ECO:0000256" key="14">
    <source>
        <dbReference type="ARBA" id="ARBA00023242"/>
    </source>
</evidence>
<proteinExistence type="inferred from homology"/>
<dbReference type="EMBL" id="KV921336">
    <property type="protein sequence ID" value="ORE18186.1"/>
    <property type="molecule type" value="Genomic_DNA"/>
</dbReference>
<dbReference type="SUPFAM" id="SSF101420">
    <property type="entry name" value="C-terminal domain of Ku80"/>
    <property type="match status" value="1"/>
</dbReference>
<dbReference type="InterPro" id="IPR024193">
    <property type="entry name" value="Ku80"/>
</dbReference>
<evidence type="ECO:0000256" key="1">
    <source>
        <dbReference type="ARBA" id="ARBA00004123"/>
    </source>
</evidence>
<dbReference type="CDD" id="cd00873">
    <property type="entry name" value="KU80"/>
    <property type="match status" value="1"/>
</dbReference>
<evidence type="ECO:0000256" key="12">
    <source>
        <dbReference type="ARBA" id="ARBA00023172"/>
    </source>
</evidence>